<dbReference type="Proteomes" id="UP001596025">
    <property type="component" value="Unassembled WGS sequence"/>
</dbReference>
<name>A0ABV9LE29_9ACTN</name>
<protein>
    <submittedName>
        <fullName evidence="3">YciI family protein</fullName>
    </submittedName>
</protein>
<sequence length="126" mass="13093">MTQYLLSMPHDSAEEPTMATMDPAELEAALAAAGAFLEELAASGALVFAGGLHPPSTAVTVDHTGDDLALTDGPYTQAPEYLGGFWVVEAPDRAAAVSWAAKASRALGARIEVRAFQEVPAQRPAV</sequence>
<proteinExistence type="inferred from homology"/>
<keyword evidence="4" id="KW-1185">Reference proteome</keyword>
<dbReference type="PANTHER" id="PTHR35174:SF3">
    <property type="entry name" value="BLL7171 PROTEIN"/>
    <property type="match status" value="1"/>
</dbReference>
<comment type="similarity">
    <text evidence="1">Belongs to the YciI family.</text>
</comment>
<dbReference type="Gene3D" id="3.30.70.1060">
    <property type="entry name" value="Dimeric alpha+beta barrel"/>
    <property type="match status" value="1"/>
</dbReference>
<evidence type="ECO:0000259" key="2">
    <source>
        <dbReference type="Pfam" id="PF03795"/>
    </source>
</evidence>
<evidence type="ECO:0000256" key="1">
    <source>
        <dbReference type="ARBA" id="ARBA00007689"/>
    </source>
</evidence>
<reference evidence="4" key="1">
    <citation type="journal article" date="2019" name="Int. J. Syst. Evol. Microbiol.">
        <title>The Global Catalogue of Microorganisms (GCM) 10K type strain sequencing project: providing services to taxonomists for standard genome sequencing and annotation.</title>
        <authorList>
            <consortium name="The Broad Institute Genomics Platform"/>
            <consortium name="The Broad Institute Genome Sequencing Center for Infectious Disease"/>
            <person name="Wu L."/>
            <person name="Ma J."/>
        </authorList>
    </citation>
    <scope>NUCLEOTIDE SEQUENCE [LARGE SCALE GENOMIC DNA]</scope>
    <source>
        <strain evidence="4">CCUG 62763</strain>
    </source>
</reference>
<accession>A0ABV9LE29</accession>
<evidence type="ECO:0000313" key="3">
    <source>
        <dbReference type="EMBL" id="MFC4691787.1"/>
    </source>
</evidence>
<feature type="domain" description="YCII-related" evidence="2">
    <location>
        <begin position="19"/>
        <end position="107"/>
    </location>
</feature>
<dbReference type="InterPro" id="IPR005545">
    <property type="entry name" value="YCII"/>
</dbReference>
<dbReference type="RefSeq" id="WP_387984761.1">
    <property type="nucleotide sequence ID" value="NZ_JBHSGR010000001.1"/>
</dbReference>
<comment type="caution">
    <text evidence="3">The sequence shown here is derived from an EMBL/GenBank/DDBJ whole genome shotgun (WGS) entry which is preliminary data.</text>
</comment>
<dbReference type="SUPFAM" id="SSF54909">
    <property type="entry name" value="Dimeric alpha+beta barrel"/>
    <property type="match status" value="1"/>
</dbReference>
<gene>
    <name evidence="3" type="ORF">ACFO3M_00110</name>
</gene>
<organism evidence="3 4">
    <name type="scientific">Geodermatophilus arenarius</name>
    <dbReference type="NCBI Taxonomy" id="1137990"/>
    <lineage>
        <taxon>Bacteria</taxon>
        <taxon>Bacillati</taxon>
        <taxon>Actinomycetota</taxon>
        <taxon>Actinomycetes</taxon>
        <taxon>Geodermatophilales</taxon>
        <taxon>Geodermatophilaceae</taxon>
        <taxon>Geodermatophilus</taxon>
    </lineage>
</organism>
<dbReference type="EMBL" id="JBHSGR010000001">
    <property type="protein sequence ID" value="MFC4691787.1"/>
    <property type="molecule type" value="Genomic_DNA"/>
</dbReference>
<dbReference type="Pfam" id="PF03795">
    <property type="entry name" value="YCII"/>
    <property type="match status" value="1"/>
</dbReference>
<dbReference type="PANTHER" id="PTHR35174">
    <property type="entry name" value="BLL7171 PROTEIN-RELATED"/>
    <property type="match status" value="1"/>
</dbReference>
<dbReference type="InterPro" id="IPR011008">
    <property type="entry name" value="Dimeric_a/b-barrel"/>
</dbReference>
<evidence type="ECO:0000313" key="4">
    <source>
        <dbReference type="Proteomes" id="UP001596025"/>
    </source>
</evidence>